<dbReference type="AlphaFoldDB" id="A0A396HMX4"/>
<dbReference type="InterPro" id="IPR045173">
    <property type="entry name" value="Cdt1"/>
</dbReference>
<name>A0A396HMX4_MEDTR</name>
<dbReference type="InterPro" id="IPR014939">
    <property type="entry name" value="CDT1_Gemini-bd-like"/>
</dbReference>
<dbReference type="SUPFAM" id="SSF46785">
    <property type="entry name" value="Winged helix' DNA-binding domain"/>
    <property type="match status" value="1"/>
</dbReference>
<dbReference type="GO" id="GO:0005634">
    <property type="term" value="C:nucleus"/>
    <property type="evidence" value="ECO:0007669"/>
    <property type="project" value="GOC"/>
</dbReference>
<accession>A0A396HMX4</accession>
<evidence type="ECO:0000313" key="3">
    <source>
        <dbReference type="Proteomes" id="UP000265566"/>
    </source>
</evidence>
<dbReference type="PANTHER" id="PTHR28637:SF1">
    <property type="entry name" value="DNA REPLICATION FACTOR CDT1"/>
    <property type="match status" value="1"/>
</dbReference>
<organism evidence="2 3">
    <name type="scientific">Medicago truncatula</name>
    <name type="common">Barrel medic</name>
    <name type="synonym">Medicago tribuloides</name>
    <dbReference type="NCBI Taxonomy" id="3880"/>
    <lineage>
        <taxon>Eukaryota</taxon>
        <taxon>Viridiplantae</taxon>
        <taxon>Streptophyta</taxon>
        <taxon>Embryophyta</taxon>
        <taxon>Tracheophyta</taxon>
        <taxon>Spermatophyta</taxon>
        <taxon>Magnoliopsida</taxon>
        <taxon>eudicotyledons</taxon>
        <taxon>Gunneridae</taxon>
        <taxon>Pentapetalae</taxon>
        <taxon>rosids</taxon>
        <taxon>fabids</taxon>
        <taxon>Fabales</taxon>
        <taxon>Fabaceae</taxon>
        <taxon>Papilionoideae</taxon>
        <taxon>50 kb inversion clade</taxon>
        <taxon>NPAAA clade</taxon>
        <taxon>Hologalegina</taxon>
        <taxon>IRL clade</taxon>
        <taxon>Trifolieae</taxon>
        <taxon>Medicago</taxon>
    </lineage>
</organism>
<reference evidence="3" key="1">
    <citation type="journal article" date="2018" name="Nat. Plants">
        <title>Whole-genome landscape of Medicago truncatula symbiotic genes.</title>
        <authorList>
            <person name="Pecrix Y."/>
            <person name="Staton S.E."/>
            <person name="Sallet E."/>
            <person name="Lelandais-Briere C."/>
            <person name="Moreau S."/>
            <person name="Carrere S."/>
            <person name="Blein T."/>
            <person name="Jardinaud M.F."/>
            <person name="Latrasse D."/>
            <person name="Zouine M."/>
            <person name="Zahm M."/>
            <person name="Kreplak J."/>
            <person name="Mayjonade B."/>
            <person name="Satge C."/>
            <person name="Perez M."/>
            <person name="Cauet S."/>
            <person name="Marande W."/>
            <person name="Chantry-Darmon C."/>
            <person name="Lopez-Roques C."/>
            <person name="Bouchez O."/>
            <person name="Berard A."/>
            <person name="Debelle F."/>
            <person name="Munos S."/>
            <person name="Bendahmane A."/>
            <person name="Berges H."/>
            <person name="Niebel A."/>
            <person name="Buitink J."/>
            <person name="Frugier F."/>
            <person name="Benhamed M."/>
            <person name="Crespi M."/>
            <person name="Gouzy J."/>
            <person name="Gamas P."/>
        </authorList>
    </citation>
    <scope>NUCLEOTIDE SEQUENCE [LARGE SCALE GENOMIC DNA]</scope>
    <source>
        <strain evidence="3">cv. Jemalong A17</strain>
    </source>
</reference>
<feature type="domain" description="CDT1 Geminin-binding" evidence="1">
    <location>
        <begin position="33"/>
        <end position="114"/>
    </location>
</feature>
<gene>
    <name evidence="2" type="ORF">MtrunA17_Chr5g0409391</name>
</gene>
<proteinExistence type="predicted"/>
<dbReference type="GO" id="GO:0071163">
    <property type="term" value="P:DNA replication preinitiation complex assembly"/>
    <property type="evidence" value="ECO:0007669"/>
    <property type="project" value="InterPro"/>
</dbReference>
<protein>
    <submittedName>
        <fullName evidence="2">Putative winged helix-turn-helix DNA-binding domain, CDT1 Geminin-binding domain-containing protein</fullName>
    </submittedName>
</protein>
<dbReference type="Proteomes" id="UP000265566">
    <property type="component" value="Chromosome 5"/>
</dbReference>
<dbReference type="GO" id="GO:0030174">
    <property type="term" value="P:regulation of DNA-templated DNA replication initiation"/>
    <property type="evidence" value="ECO:0007669"/>
    <property type="project" value="InterPro"/>
</dbReference>
<comment type="caution">
    <text evidence="2">The sequence shown here is derived from an EMBL/GenBank/DDBJ whole genome shotgun (WGS) entry which is preliminary data.</text>
</comment>
<keyword evidence="2" id="KW-0238">DNA-binding</keyword>
<dbReference type="Gramene" id="rna29743">
    <property type="protein sequence ID" value="RHN54669.1"/>
    <property type="gene ID" value="gene29743"/>
</dbReference>
<evidence type="ECO:0000259" key="1">
    <source>
        <dbReference type="Pfam" id="PF08839"/>
    </source>
</evidence>
<dbReference type="Pfam" id="PF08839">
    <property type="entry name" value="CDT1"/>
    <property type="match status" value="1"/>
</dbReference>
<dbReference type="InterPro" id="IPR036390">
    <property type="entry name" value="WH_DNA-bd_sf"/>
</dbReference>
<dbReference type="GO" id="GO:0003677">
    <property type="term" value="F:DNA binding"/>
    <property type="evidence" value="ECO:0007669"/>
    <property type="project" value="UniProtKB-KW"/>
</dbReference>
<dbReference type="EMBL" id="PSQE01000005">
    <property type="protein sequence ID" value="RHN54669.1"/>
    <property type="molecule type" value="Genomic_DNA"/>
</dbReference>
<sequence>MVYDIRKESGVKKRSIKCNSFKVKLNIIFFFCEYFDAIHSSIKLLKLRGFITSFSKIKPKVEIICGRAFTLRVLAQLVYILPERIIVNKIQLLDEHGCSRSELEVSITTPAYEDGLDDLKFRRVRNLFC</sequence>
<evidence type="ECO:0000313" key="2">
    <source>
        <dbReference type="EMBL" id="RHN54669.1"/>
    </source>
</evidence>
<dbReference type="PANTHER" id="PTHR28637">
    <property type="entry name" value="DNA REPLICATION FACTOR CDT1"/>
    <property type="match status" value="1"/>
</dbReference>